<accession>A0AB33JKZ8</accession>
<evidence type="ECO:0000313" key="1">
    <source>
        <dbReference type="EMBL" id="BFO81557.1"/>
    </source>
</evidence>
<proteinExistence type="predicted"/>
<dbReference type="AlphaFoldDB" id="A0AB33JKZ8"/>
<sequence length="330" mass="38878">MLESHAQKNKTEFRFHSAYKEIVNMLEDRQPLSIKRSVFLAEWAYLDGALDYKKDFCVPLSKGAQFMQRLITVNKWNKYKTAKQIAICTFFFHPLSGNNNTIFTYDFTNEYPDGDWHHQLVSRTLKTHKGQCHSLPWAFKLYAEELGAKAYITHAPRHCFIMYKDEDNLFPEDWVNVEVTSQQYQPTWSIKEHFEIKDSAIYARTYLAPLTDKETVACQLCDLAFAYYKKTSHYDEFTLNCATKSLKYYKANPTAIIIKGKSLENILYKHLELNGHLRDAFTDNIVQQLTLCFNELKATYWTKETEALQKKWNMSEENINNIKKKIKYVK</sequence>
<protein>
    <submittedName>
        <fullName evidence="1">Uncharacterized protein</fullName>
    </submittedName>
</protein>
<gene>
    <name evidence="1" type="ORF">GTC17262_17480</name>
</gene>
<reference evidence="1" key="1">
    <citation type="submission" date="2024-07" db="EMBL/GenBank/DDBJ databases">
        <title>Complete genome sequence of Prevotella sp. YM-2024 GTC17262.</title>
        <authorList>
            <person name="Hayashi M."/>
            <person name="Muto Y."/>
            <person name="Tanaka K."/>
            <person name="Niwa H."/>
        </authorList>
    </citation>
    <scope>NUCLEOTIDE SEQUENCE</scope>
    <source>
        <strain evidence="1">GTC17262</strain>
    </source>
</reference>
<organism evidence="1">
    <name type="scientific">Prevotella sp. GTC17262</name>
    <dbReference type="NCBI Taxonomy" id="3236797"/>
    <lineage>
        <taxon>Bacteria</taxon>
        <taxon>Pseudomonadati</taxon>
        <taxon>Bacteroidota</taxon>
        <taxon>Bacteroidia</taxon>
        <taxon>Bacteroidales</taxon>
        <taxon>Prevotellaceae</taxon>
        <taxon>Prevotella</taxon>
    </lineage>
</organism>
<name>A0AB33JKZ8_9BACT</name>
<dbReference type="EMBL" id="AP035789">
    <property type="protein sequence ID" value="BFO81557.1"/>
    <property type="molecule type" value="Genomic_DNA"/>
</dbReference>